<dbReference type="InterPro" id="IPR058355">
    <property type="entry name" value="DUF8042"/>
</dbReference>
<comment type="caution">
    <text evidence="2">The sequence shown here is derived from an EMBL/GenBank/DDBJ whole genome shotgun (WGS) entry which is preliminary data.</text>
</comment>
<evidence type="ECO:0000313" key="3">
    <source>
        <dbReference type="Proteomes" id="UP000075430"/>
    </source>
</evidence>
<accession>A0A150F6Y8</accession>
<protein>
    <recommendedName>
        <fullName evidence="1">DUF8042 domain-containing protein</fullName>
    </recommendedName>
</protein>
<dbReference type="OrthoDB" id="2922677at2"/>
<gene>
    <name evidence="2" type="ORF">AXI58_02095</name>
</gene>
<dbReference type="Pfam" id="PF26154">
    <property type="entry name" value="DUF8042"/>
    <property type="match status" value="1"/>
</dbReference>
<name>A0A150F6Y8_9BACI</name>
<proteinExistence type="predicted"/>
<evidence type="ECO:0000259" key="1">
    <source>
        <dbReference type="Pfam" id="PF26154"/>
    </source>
</evidence>
<keyword evidence="3" id="KW-1185">Reference proteome</keyword>
<dbReference type="RefSeq" id="WP_061522668.1">
    <property type="nucleotide sequence ID" value="NZ_JAJJBV010000011.1"/>
</dbReference>
<dbReference type="STRING" id="1793963.AXI58_02095"/>
<evidence type="ECO:0000313" key="2">
    <source>
        <dbReference type="EMBL" id="KXZ17202.1"/>
    </source>
</evidence>
<sequence length="125" mass="15031">MRSLNDYHLVSAYYQLLFTIDEGLCYLLDTHDDFFKTEGERIYNDLIQAFFHLDSSHTLLLSIVENQCVEIAIRSFDDIFQDFSMLNDYDFPSESFQEFLKNSFLPHYKLWMEQTHHCIKPYVIH</sequence>
<feature type="domain" description="DUF8042" evidence="1">
    <location>
        <begin position="6"/>
        <end position="121"/>
    </location>
</feature>
<organism evidence="2 3">
    <name type="scientific">Bacillus nakamurai</name>
    <dbReference type="NCBI Taxonomy" id="1793963"/>
    <lineage>
        <taxon>Bacteria</taxon>
        <taxon>Bacillati</taxon>
        <taxon>Bacillota</taxon>
        <taxon>Bacilli</taxon>
        <taxon>Bacillales</taxon>
        <taxon>Bacillaceae</taxon>
        <taxon>Bacillus</taxon>
    </lineage>
</organism>
<dbReference type="EMBL" id="LSBA01000023">
    <property type="protein sequence ID" value="KXZ17202.1"/>
    <property type="molecule type" value="Genomic_DNA"/>
</dbReference>
<dbReference type="AlphaFoldDB" id="A0A150F6Y8"/>
<reference evidence="3" key="1">
    <citation type="submission" date="2016-02" db="EMBL/GenBank/DDBJ databases">
        <authorList>
            <person name="Dunlap C."/>
        </authorList>
    </citation>
    <scope>NUCLEOTIDE SEQUENCE [LARGE SCALE GENOMIC DNA]</scope>
    <source>
        <strain evidence="3">NRRL B-41092</strain>
    </source>
</reference>
<dbReference type="Proteomes" id="UP000075430">
    <property type="component" value="Unassembled WGS sequence"/>
</dbReference>